<feature type="domain" description="Helix-turn-helix" evidence="1">
    <location>
        <begin position="19"/>
        <end position="67"/>
    </location>
</feature>
<sequence>MKIENSILENQSNQESLKLLKVKEVAQILRVNVNKVYDLIRKGHITALKLGDLKVTRFELTRFINEASGKDFTDLDNIKNFNPSEDFS</sequence>
<dbReference type="NCBIfam" id="TIGR01764">
    <property type="entry name" value="excise"/>
    <property type="match status" value="1"/>
</dbReference>
<dbReference type="EMBL" id="CP120733">
    <property type="protein sequence ID" value="WFD09772.1"/>
    <property type="molecule type" value="Genomic_DNA"/>
</dbReference>
<dbReference type="InterPro" id="IPR010093">
    <property type="entry name" value="SinI_DNA-bd"/>
</dbReference>
<evidence type="ECO:0000313" key="3">
    <source>
        <dbReference type="Proteomes" id="UP001222800"/>
    </source>
</evidence>
<reference evidence="2 3" key="1">
    <citation type="submission" date="2023-03" db="EMBL/GenBank/DDBJ databases">
        <title>Complete genome sequence of Tepidibacter sp. SWIR-1, isolated from a deep-sea hydrothermal vent.</title>
        <authorList>
            <person name="Li X."/>
        </authorList>
    </citation>
    <scope>NUCLEOTIDE SEQUENCE [LARGE SCALE GENOMIC DNA]</scope>
    <source>
        <strain evidence="2 3">SWIR-1</strain>
    </source>
</reference>
<keyword evidence="3" id="KW-1185">Reference proteome</keyword>
<accession>A0ABY8EA30</accession>
<dbReference type="Pfam" id="PF12728">
    <property type="entry name" value="HTH_17"/>
    <property type="match status" value="1"/>
</dbReference>
<gene>
    <name evidence="2" type="ORF">P4S50_15445</name>
</gene>
<dbReference type="RefSeq" id="WP_277731715.1">
    <property type="nucleotide sequence ID" value="NZ_CP120733.1"/>
</dbReference>
<dbReference type="Proteomes" id="UP001222800">
    <property type="component" value="Chromosome"/>
</dbReference>
<evidence type="ECO:0000259" key="1">
    <source>
        <dbReference type="Pfam" id="PF12728"/>
    </source>
</evidence>
<dbReference type="InterPro" id="IPR041657">
    <property type="entry name" value="HTH_17"/>
</dbReference>
<name>A0ABY8EA30_9FIRM</name>
<proteinExistence type="predicted"/>
<protein>
    <submittedName>
        <fullName evidence="2">Helix-turn-helix domain-containing protein</fullName>
    </submittedName>
</protein>
<evidence type="ECO:0000313" key="2">
    <source>
        <dbReference type="EMBL" id="WFD09772.1"/>
    </source>
</evidence>
<organism evidence="2 3">
    <name type="scientific">Tepidibacter hydrothermalis</name>
    <dbReference type="NCBI Taxonomy" id="3036126"/>
    <lineage>
        <taxon>Bacteria</taxon>
        <taxon>Bacillati</taxon>
        <taxon>Bacillota</taxon>
        <taxon>Clostridia</taxon>
        <taxon>Peptostreptococcales</taxon>
        <taxon>Peptostreptococcaceae</taxon>
        <taxon>Tepidibacter</taxon>
    </lineage>
</organism>